<sequence>MDPHIAPGPDGFSGSFYQPCWDIVGADVVNSVQQFFSQGYLLPNLNSNFIVLIPKEPDANEISKFRPIVLGNFIFKIIPKILADRLGKFIARILSPQQTAFIKGRSIVESIGMVSENVNLLDRKILGGNLGLKLDIKKAFDSLEWSFLLHVLRCFGFSEIFIKWVYTLLHSTKLSILINGSPCGFFSCSRGVRQGDPLSPLLFCLAEDVLSRGLTNLLTKEAFQQHFPTLTTQILAVPLPLEPVDDVLIWEHSSNVECSLMEQVYSSQIFHLSLEALPRKAFYGRQSPS</sequence>
<dbReference type="EMBL" id="CM039178">
    <property type="protein sequence ID" value="KAH9678749.1"/>
    <property type="molecule type" value="Genomic_DNA"/>
</dbReference>
<reference evidence="2" key="1">
    <citation type="journal article" date="2023" name="Hortic. Res.">
        <title>A chromosome-level phased genome enabling allele-level studies in sweet orange: a case study on citrus Huanglongbing tolerance.</title>
        <authorList>
            <person name="Wu B."/>
            <person name="Yu Q."/>
            <person name="Deng Z."/>
            <person name="Duan Y."/>
            <person name="Luo F."/>
            <person name="Gmitter F. Jr."/>
        </authorList>
    </citation>
    <scope>NUCLEOTIDE SEQUENCE [LARGE SCALE GENOMIC DNA]</scope>
    <source>
        <strain evidence="2">cv. Valencia</strain>
    </source>
</reference>
<gene>
    <name evidence="1" type="ORF">KPL71_025841</name>
</gene>
<keyword evidence="2" id="KW-1185">Reference proteome</keyword>
<protein>
    <submittedName>
        <fullName evidence="1">Uncharacterized protein</fullName>
    </submittedName>
</protein>
<organism evidence="1 2">
    <name type="scientific">Citrus sinensis</name>
    <name type="common">Sweet orange</name>
    <name type="synonym">Citrus aurantium var. sinensis</name>
    <dbReference type="NCBI Taxonomy" id="2711"/>
    <lineage>
        <taxon>Eukaryota</taxon>
        <taxon>Viridiplantae</taxon>
        <taxon>Streptophyta</taxon>
        <taxon>Embryophyta</taxon>
        <taxon>Tracheophyta</taxon>
        <taxon>Spermatophyta</taxon>
        <taxon>Magnoliopsida</taxon>
        <taxon>eudicotyledons</taxon>
        <taxon>Gunneridae</taxon>
        <taxon>Pentapetalae</taxon>
        <taxon>rosids</taxon>
        <taxon>malvids</taxon>
        <taxon>Sapindales</taxon>
        <taxon>Rutaceae</taxon>
        <taxon>Aurantioideae</taxon>
        <taxon>Citrus</taxon>
    </lineage>
</organism>
<proteinExistence type="predicted"/>
<comment type="caution">
    <text evidence="1">The sequence shown here is derived from an EMBL/GenBank/DDBJ whole genome shotgun (WGS) entry which is preliminary data.</text>
</comment>
<dbReference type="Proteomes" id="UP000829398">
    <property type="component" value="Chromosome 9"/>
</dbReference>
<evidence type="ECO:0000313" key="2">
    <source>
        <dbReference type="Proteomes" id="UP000829398"/>
    </source>
</evidence>
<name>A0ACB8HVE6_CITSI</name>
<accession>A0ACB8HVE6</accession>
<evidence type="ECO:0000313" key="1">
    <source>
        <dbReference type="EMBL" id="KAH9678749.1"/>
    </source>
</evidence>